<evidence type="ECO:0000256" key="2">
    <source>
        <dbReference type="ARBA" id="ARBA00022980"/>
    </source>
</evidence>
<dbReference type="SUPFAM" id="SSF57716">
    <property type="entry name" value="Glucocorticoid receptor-like (DNA-binding domain)"/>
    <property type="match status" value="1"/>
</dbReference>
<evidence type="ECO:0000313" key="4">
    <source>
        <dbReference type="EMBL" id="AII02113.1"/>
    </source>
</evidence>
<organism evidence="4">
    <name type="scientific">Chlorella sorokiniana</name>
    <name type="common">Freshwater green alga</name>
    <dbReference type="NCBI Taxonomy" id="3076"/>
    <lineage>
        <taxon>Eukaryota</taxon>
        <taxon>Viridiplantae</taxon>
        <taxon>Chlorophyta</taxon>
        <taxon>core chlorophytes</taxon>
        <taxon>Trebouxiophyceae</taxon>
        <taxon>Chlorellales</taxon>
        <taxon>Chlorellaceae</taxon>
        <taxon>Chlorella clade</taxon>
        <taxon>Chlorella</taxon>
    </lineage>
</organism>
<keyword evidence="4" id="KW-0496">Mitochondrion</keyword>
<keyword evidence="2 4" id="KW-0689">Ribosomal protein</keyword>
<sequence length="99" mass="11562">MANFIQRDKKRRFLYSKHELKRLELASVAQDLTVSKEIRYKSLQELNKLPRNSSPIRIKNRCILTGRSHSVLRFCSLSRLKFRELAAQGVLMGVTKASW</sequence>
<dbReference type="Pfam" id="PF00253">
    <property type="entry name" value="Ribosomal_S14"/>
    <property type="match status" value="1"/>
</dbReference>
<protein>
    <submittedName>
        <fullName evidence="4">30S ribosomal protein S14</fullName>
    </submittedName>
</protein>
<dbReference type="EMBL" id="KJ742377">
    <property type="protein sequence ID" value="AII02113.1"/>
    <property type="molecule type" value="Genomic_DNA"/>
</dbReference>
<reference evidence="4" key="2">
    <citation type="submission" date="2014-04" db="EMBL/GenBank/DDBJ databases">
        <title>Chlorella sorokiniana complete mitochondrial genome.</title>
        <authorList>
            <person name="Fan W."/>
            <person name="Mower J.P."/>
        </authorList>
    </citation>
    <scope>NUCLEOTIDE SEQUENCE</scope>
    <source>
        <strain evidence="4">1230</strain>
    </source>
</reference>
<comment type="similarity">
    <text evidence="1">Belongs to the universal ribosomal protein uS14 family.</text>
</comment>
<dbReference type="PANTHER" id="PTHR19836:SF19">
    <property type="entry name" value="SMALL RIBOSOMAL SUBUNIT PROTEIN US14M"/>
    <property type="match status" value="1"/>
</dbReference>
<dbReference type="InterPro" id="IPR001209">
    <property type="entry name" value="Ribosomal_uS14"/>
</dbReference>
<dbReference type="GO" id="GO:0015935">
    <property type="term" value="C:small ribosomal subunit"/>
    <property type="evidence" value="ECO:0007669"/>
    <property type="project" value="TreeGrafter"/>
</dbReference>
<gene>
    <name evidence="4" type="primary">rps14</name>
    <name evidence="5" type="ORF">Csorokmtdna_004</name>
</gene>
<keyword evidence="3" id="KW-0687">Ribonucleoprotein</keyword>
<dbReference type="PANTHER" id="PTHR19836">
    <property type="entry name" value="30S RIBOSOMAL PROTEIN S14"/>
    <property type="match status" value="1"/>
</dbReference>
<dbReference type="NCBIfam" id="NF006477">
    <property type="entry name" value="PRK08881.1"/>
    <property type="match status" value="1"/>
</dbReference>
<dbReference type="AlphaFoldDB" id="A0A076EAW0"/>
<geneLocation type="mitochondrion" evidence="4"/>
<dbReference type="EMBL" id="KM241869">
    <property type="protein sequence ID" value="AIM56864.1"/>
    <property type="molecule type" value="Genomic_DNA"/>
</dbReference>
<dbReference type="GeneID" id="20004159"/>
<evidence type="ECO:0000256" key="1">
    <source>
        <dbReference type="ARBA" id="ARBA00009083"/>
    </source>
</evidence>
<evidence type="ECO:0000313" key="5">
    <source>
        <dbReference type="EMBL" id="AIM56864.1"/>
    </source>
</evidence>
<dbReference type="GO" id="GO:0006412">
    <property type="term" value="P:translation"/>
    <property type="evidence" value="ECO:0007669"/>
    <property type="project" value="InterPro"/>
</dbReference>
<name>A0A076EAW0_CHLSO</name>
<proteinExistence type="inferred from homology"/>
<dbReference type="Gene3D" id="1.10.287.1480">
    <property type="match status" value="1"/>
</dbReference>
<evidence type="ECO:0000256" key="3">
    <source>
        <dbReference type="ARBA" id="ARBA00023274"/>
    </source>
</evidence>
<dbReference type="FunFam" id="1.10.287.1480:FF:000001">
    <property type="entry name" value="30S ribosomal protein S14"/>
    <property type="match status" value="1"/>
</dbReference>
<dbReference type="RefSeq" id="YP_009049979.1">
    <property type="nucleotide sequence ID" value="NC_024626.1"/>
</dbReference>
<reference evidence="5" key="1">
    <citation type="journal article" date="2014" name="Mitochondrial DNA">
        <title>Complete genome sequence of mitochondrial DNA (mtDNA) of Chlorella sorokiniana.</title>
        <authorList>
            <person name="Orsini M."/>
            <person name="Costelli C."/>
            <person name="Malavasi V."/>
            <person name="Cusano R."/>
            <person name="Concas A."/>
            <person name="Angius A."/>
            <person name="Cao G."/>
        </authorList>
    </citation>
    <scope>NUCLEOTIDE SEQUENCE</scope>
</reference>
<dbReference type="GO" id="GO:0005737">
    <property type="term" value="C:cytoplasm"/>
    <property type="evidence" value="ECO:0007669"/>
    <property type="project" value="UniProtKB-ARBA"/>
</dbReference>
<accession>A0A076EAW0</accession>
<dbReference type="GO" id="GO:0003735">
    <property type="term" value="F:structural constituent of ribosome"/>
    <property type="evidence" value="ECO:0007669"/>
    <property type="project" value="InterPro"/>
</dbReference>